<dbReference type="Gene3D" id="2.60.370.10">
    <property type="entry name" value="Ctag/Cox11"/>
    <property type="match status" value="1"/>
</dbReference>
<keyword evidence="5" id="KW-0472">Membrane</keyword>
<reference evidence="6 7" key="1">
    <citation type="journal article" date="2021" name="bioRxiv">
        <title>The Gossypium anomalum genome as a resource for cotton improvement and evolutionary analysis of hybrid incompatibility.</title>
        <authorList>
            <person name="Grover C.E."/>
            <person name="Yuan D."/>
            <person name="Arick M.A."/>
            <person name="Miller E.R."/>
            <person name="Hu G."/>
            <person name="Peterson D.G."/>
            <person name="Wendel J.F."/>
            <person name="Udall J.A."/>
        </authorList>
    </citation>
    <scope>NUCLEOTIDE SEQUENCE [LARGE SCALE GENOMIC DNA]</scope>
    <source>
        <strain evidence="6">JFW-Udall</strain>
        <tissue evidence="6">Leaf</tissue>
    </source>
</reference>
<dbReference type="GO" id="GO:0005743">
    <property type="term" value="C:mitochondrial inner membrane"/>
    <property type="evidence" value="ECO:0007669"/>
    <property type="project" value="UniProtKB-SubCell"/>
</dbReference>
<dbReference type="InterPro" id="IPR007533">
    <property type="entry name" value="Cyt_c_oxidase_assmbl_CtaG"/>
</dbReference>
<dbReference type="EMBL" id="JAHUZN010000010">
    <property type="protein sequence ID" value="KAG8481134.1"/>
    <property type="molecule type" value="Genomic_DNA"/>
</dbReference>
<comment type="function">
    <text evidence="1">Exerts its effect at some terminal stage of cytochrome c oxidase synthesis, probably by being involved in the insertion of the copper B into subunit I.</text>
</comment>
<evidence type="ECO:0000313" key="7">
    <source>
        <dbReference type="Proteomes" id="UP000701853"/>
    </source>
</evidence>
<keyword evidence="7" id="KW-1185">Reference proteome</keyword>
<dbReference type="GO" id="GO:0005507">
    <property type="term" value="F:copper ion binding"/>
    <property type="evidence" value="ECO:0007669"/>
    <property type="project" value="InterPro"/>
</dbReference>
<dbReference type="Pfam" id="PF04442">
    <property type="entry name" value="CtaG_Cox11"/>
    <property type="match status" value="1"/>
</dbReference>
<dbReference type="Proteomes" id="UP000701853">
    <property type="component" value="Chromosome 10"/>
</dbReference>
<keyword evidence="3" id="KW-0812">Transmembrane</keyword>
<evidence type="ECO:0000313" key="6">
    <source>
        <dbReference type="EMBL" id="KAG8481134.1"/>
    </source>
</evidence>
<evidence type="ECO:0000256" key="4">
    <source>
        <dbReference type="ARBA" id="ARBA00022989"/>
    </source>
</evidence>
<dbReference type="PANTHER" id="PTHR21320">
    <property type="entry name" value="CYTOCHROME C OXIDASE ASSEMBLY PROTEIN COX11-RELATED"/>
    <property type="match status" value="1"/>
</dbReference>
<dbReference type="PANTHER" id="PTHR21320:SF3">
    <property type="entry name" value="CYTOCHROME C OXIDASE ASSEMBLY PROTEIN COX11, MITOCHONDRIAL-RELATED"/>
    <property type="match status" value="1"/>
</dbReference>
<keyword evidence="4" id="KW-1133">Transmembrane helix</keyword>
<evidence type="ECO:0000256" key="5">
    <source>
        <dbReference type="ARBA" id="ARBA00023136"/>
    </source>
</evidence>
<evidence type="ECO:0000256" key="2">
    <source>
        <dbReference type="ARBA" id="ARBA00004243"/>
    </source>
</evidence>
<dbReference type="InterPro" id="IPR023471">
    <property type="entry name" value="CtaG/Cox11_dom_sf"/>
</dbReference>
<sequence>MEIVVQFKSDVVDGMPWKFVPTQRESSLEKVLLLFILLKTEVQNITSVSTYNVTPMKAAIYFNKIQFFVFEEQRLLPAEQIDMSVFFYIDPEFETDARMDGIKNLILSYTFFKVSEE</sequence>
<organism evidence="6 7">
    <name type="scientific">Gossypium anomalum</name>
    <dbReference type="NCBI Taxonomy" id="47600"/>
    <lineage>
        <taxon>Eukaryota</taxon>
        <taxon>Viridiplantae</taxon>
        <taxon>Streptophyta</taxon>
        <taxon>Embryophyta</taxon>
        <taxon>Tracheophyta</taxon>
        <taxon>Spermatophyta</taxon>
        <taxon>Magnoliopsida</taxon>
        <taxon>eudicotyledons</taxon>
        <taxon>Gunneridae</taxon>
        <taxon>Pentapetalae</taxon>
        <taxon>rosids</taxon>
        <taxon>malvids</taxon>
        <taxon>Malvales</taxon>
        <taxon>Malvaceae</taxon>
        <taxon>Malvoideae</taxon>
        <taxon>Gossypium</taxon>
    </lineage>
</organism>
<gene>
    <name evidence="6" type="ORF">CXB51_025929</name>
</gene>
<comment type="caution">
    <text evidence="6">The sequence shown here is derived from an EMBL/GenBank/DDBJ whole genome shotgun (WGS) entry which is preliminary data.</text>
</comment>
<accession>A0A8J6CQR4</accession>
<dbReference type="AlphaFoldDB" id="A0A8J6CQR4"/>
<evidence type="ECO:0000256" key="1">
    <source>
        <dbReference type="ARBA" id="ARBA00004007"/>
    </source>
</evidence>
<dbReference type="OrthoDB" id="1673155at2759"/>
<protein>
    <submittedName>
        <fullName evidence="6">Uncharacterized protein</fullName>
    </submittedName>
</protein>
<proteinExistence type="predicted"/>
<name>A0A8J6CQR4_9ROSI</name>
<evidence type="ECO:0000256" key="3">
    <source>
        <dbReference type="ARBA" id="ARBA00022692"/>
    </source>
</evidence>
<comment type="subcellular location">
    <subcellularLocation>
        <location evidence="2">Mitochondrion inner membrane</location>
        <topology evidence="2">Single-pass membrane protein</topology>
        <orientation evidence="2">Intermembrane side</orientation>
    </subcellularLocation>
</comment>
<dbReference type="SUPFAM" id="SSF110111">
    <property type="entry name" value="Ctag/Cox11"/>
    <property type="match status" value="1"/>
</dbReference>